<name>A0A8J3I0E3_9CHLR</name>
<evidence type="ECO:0000259" key="3">
    <source>
        <dbReference type="Pfam" id="PF12146"/>
    </source>
</evidence>
<evidence type="ECO:0000256" key="1">
    <source>
        <dbReference type="SAM" id="MobiDB-lite"/>
    </source>
</evidence>
<evidence type="ECO:0000313" key="4">
    <source>
        <dbReference type="EMBL" id="GHO43249.1"/>
    </source>
</evidence>
<reference evidence="4" key="1">
    <citation type="submission" date="2020-10" db="EMBL/GenBank/DDBJ databases">
        <title>Taxonomic study of unclassified bacteria belonging to the class Ktedonobacteria.</title>
        <authorList>
            <person name="Yabe S."/>
            <person name="Wang C.M."/>
            <person name="Zheng Y."/>
            <person name="Sakai Y."/>
            <person name="Cavaletti L."/>
            <person name="Monciardini P."/>
            <person name="Donadio S."/>
        </authorList>
    </citation>
    <scope>NUCLEOTIDE SEQUENCE</scope>
    <source>
        <strain evidence="4">SOSP1-1</strain>
    </source>
</reference>
<dbReference type="PROSITE" id="PS51257">
    <property type="entry name" value="PROKAR_LIPOPROTEIN"/>
    <property type="match status" value="1"/>
</dbReference>
<accession>A0A8J3I0E3</accession>
<dbReference type="EMBL" id="BNJF01000001">
    <property type="protein sequence ID" value="GHO43249.1"/>
    <property type="molecule type" value="Genomic_DNA"/>
</dbReference>
<keyword evidence="5" id="KW-1185">Reference proteome</keyword>
<dbReference type="Pfam" id="PF12146">
    <property type="entry name" value="Hydrolase_4"/>
    <property type="match status" value="1"/>
</dbReference>
<dbReference type="PANTHER" id="PTHR12277">
    <property type="entry name" value="ALPHA/BETA HYDROLASE DOMAIN-CONTAINING PROTEIN"/>
    <property type="match status" value="1"/>
</dbReference>
<comment type="caution">
    <text evidence="4">The sequence shown here is derived from an EMBL/GenBank/DDBJ whole genome shotgun (WGS) entry which is preliminary data.</text>
</comment>
<dbReference type="RefSeq" id="WP_220192732.1">
    <property type="nucleotide sequence ID" value="NZ_BNJF01000001.1"/>
</dbReference>
<organism evidence="4 5">
    <name type="scientific">Ktedonospora formicarum</name>
    <dbReference type="NCBI Taxonomy" id="2778364"/>
    <lineage>
        <taxon>Bacteria</taxon>
        <taxon>Bacillati</taxon>
        <taxon>Chloroflexota</taxon>
        <taxon>Ktedonobacteria</taxon>
        <taxon>Ktedonobacterales</taxon>
        <taxon>Ktedonobacteraceae</taxon>
        <taxon>Ktedonospora</taxon>
    </lineage>
</organism>
<evidence type="ECO:0000256" key="2">
    <source>
        <dbReference type="SAM" id="SignalP"/>
    </source>
</evidence>
<dbReference type="InterPro" id="IPR029058">
    <property type="entry name" value="AB_hydrolase_fold"/>
</dbReference>
<sequence>MLSLSSRRHMLSSAFSILILLLILSLLAACGGNAPTQGTTAQSTPTPPPTFTPTPTPDVPRKDITFRTSDKVSIAAWLYGKPSTTAIICSHERGGNKAQWDSIAPVFASHGYMVIAYDFRGLGDSGGEQDLGNTYKDVLAAIDYAKKQGAKKIILLGSSIGTAVSEIAATHTKVDGVISLSPAYYSPLEKKVFQAVTAPKLLINSEGDTYSGETRQMYEDAVGPKELHIYPGSSAHGTSIFLSENRQDLYDRILAFIKKYAPLS</sequence>
<dbReference type="Proteomes" id="UP000612362">
    <property type="component" value="Unassembled WGS sequence"/>
</dbReference>
<feature type="domain" description="Serine aminopeptidase S33" evidence="3">
    <location>
        <begin position="86"/>
        <end position="189"/>
    </location>
</feature>
<dbReference type="InterPro" id="IPR022742">
    <property type="entry name" value="Hydrolase_4"/>
</dbReference>
<protein>
    <recommendedName>
        <fullName evidence="3">Serine aminopeptidase S33 domain-containing protein</fullName>
    </recommendedName>
</protein>
<evidence type="ECO:0000313" key="5">
    <source>
        <dbReference type="Proteomes" id="UP000612362"/>
    </source>
</evidence>
<gene>
    <name evidence="4" type="ORF">KSX_14120</name>
</gene>
<proteinExistence type="predicted"/>
<dbReference type="AlphaFoldDB" id="A0A8J3I0E3"/>
<feature type="signal peptide" evidence="2">
    <location>
        <begin position="1"/>
        <end position="28"/>
    </location>
</feature>
<feature type="compositionally biased region" description="Pro residues" evidence="1">
    <location>
        <begin position="45"/>
        <end position="58"/>
    </location>
</feature>
<dbReference type="PANTHER" id="PTHR12277:SF81">
    <property type="entry name" value="PROTEIN ABHD13"/>
    <property type="match status" value="1"/>
</dbReference>
<feature type="chain" id="PRO_5035231769" description="Serine aminopeptidase S33 domain-containing protein" evidence="2">
    <location>
        <begin position="29"/>
        <end position="264"/>
    </location>
</feature>
<dbReference type="Gene3D" id="3.40.50.1820">
    <property type="entry name" value="alpha/beta hydrolase"/>
    <property type="match status" value="1"/>
</dbReference>
<keyword evidence="2" id="KW-0732">Signal</keyword>
<dbReference type="SUPFAM" id="SSF53474">
    <property type="entry name" value="alpha/beta-Hydrolases"/>
    <property type="match status" value="1"/>
</dbReference>
<feature type="compositionally biased region" description="Low complexity" evidence="1">
    <location>
        <begin position="35"/>
        <end position="44"/>
    </location>
</feature>
<feature type="region of interest" description="Disordered" evidence="1">
    <location>
        <begin position="35"/>
        <end position="63"/>
    </location>
</feature>